<comment type="subcellular location">
    <subcellularLocation>
        <location evidence="1">Membrane</location>
    </subcellularLocation>
</comment>
<accession>A0AAN8SBL3</accession>
<dbReference type="EMBL" id="JAWJWE010000002">
    <property type="protein sequence ID" value="KAK6643560.1"/>
    <property type="molecule type" value="Genomic_DNA"/>
</dbReference>
<dbReference type="Proteomes" id="UP001372834">
    <property type="component" value="Unassembled WGS sequence"/>
</dbReference>
<keyword evidence="4 5" id="KW-0472">Membrane</keyword>
<keyword evidence="3 5" id="KW-1133">Transmembrane helix</keyword>
<dbReference type="PANTHER" id="PTHR11863">
    <property type="entry name" value="STEROL DESATURASE"/>
    <property type="match status" value="1"/>
</dbReference>
<dbReference type="GO" id="GO:0005506">
    <property type="term" value="F:iron ion binding"/>
    <property type="evidence" value="ECO:0007669"/>
    <property type="project" value="InterPro"/>
</dbReference>
<gene>
    <name evidence="7" type="ORF">RUM43_005070</name>
</gene>
<name>A0AAN8SBL3_POLSC</name>
<evidence type="ECO:0000259" key="6">
    <source>
        <dbReference type="Pfam" id="PF04116"/>
    </source>
</evidence>
<dbReference type="GO" id="GO:0008610">
    <property type="term" value="P:lipid biosynthetic process"/>
    <property type="evidence" value="ECO:0007669"/>
    <property type="project" value="InterPro"/>
</dbReference>
<organism evidence="7 8">
    <name type="scientific">Polyplax serrata</name>
    <name type="common">Common mouse louse</name>
    <dbReference type="NCBI Taxonomy" id="468196"/>
    <lineage>
        <taxon>Eukaryota</taxon>
        <taxon>Metazoa</taxon>
        <taxon>Ecdysozoa</taxon>
        <taxon>Arthropoda</taxon>
        <taxon>Hexapoda</taxon>
        <taxon>Insecta</taxon>
        <taxon>Pterygota</taxon>
        <taxon>Neoptera</taxon>
        <taxon>Paraneoptera</taxon>
        <taxon>Psocodea</taxon>
        <taxon>Troctomorpha</taxon>
        <taxon>Phthiraptera</taxon>
        <taxon>Anoplura</taxon>
        <taxon>Polyplacidae</taxon>
        <taxon>Polyplax</taxon>
    </lineage>
</organism>
<evidence type="ECO:0000256" key="1">
    <source>
        <dbReference type="ARBA" id="ARBA00004370"/>
    </source>
</evidence>
<proteinExistence type="predicted"/>
<feature type="transmembrane region" description="Helical" evidence="5">
    <location>
        <begin position="157"/>
        <end position="174"/>
    </location>
</feature>
<evidence type="ECO:0000256" key="2">
    <source>
        <dbReference type="ARBA" id="ARBA00022692"/>
    </source>
</evidence>
<dbReference type="InterPro" id="IPR050307">
    <property type="entry name" value="Sterol_Desaturase_Related"/>
</dbReference>
<evidence type="ECO:0000256" key="3">
    <source>
        <dbReference type="ARBA" id="ARBA00022989"/>
    </source>
</evidence>
<evidence type="ECO:0000256" key="5">
    <source>
        <dbReference type="SAM" id="Phobius"/>
    </source>
</evidence>
<dbReference type="AlphaFoldDB" id="A0AAN8SBL3"/>
<reference evidence="7 8" key="1">
    <citation type="submission" date="2023-10" db="EMBL/GenBank/DDBJ databases">
        <title>Genomes of two closely related lineages of the louse Polyplax serrata with different host specificities.</title>
        <authorList>
            <person name="Martinu J."/>
            <person name="Tarabai H."/>
            <person name="Stefka J."/>
            <person name="Hypsa V."/>
        </authorList>
    </citation>
    <scope>NUCLEOTIDE SEQUENCE [LARGE SCALE GENOMIC DNA]</scope>
    <source>
        <strain evidence="7">HR10_N</strain>
    </source>
</reference>
<dbReference type="GO" id="GO:0016491">
    <property type="term" value="F:oxidoreductase activity"/>
    <property type="evidence" value="ECO:0007669"/>
    <property type="project" value="InterPro"/>
</dbReference>
<comment type="caution">
    <text evidence="7">The sequence shown here is derived from an EMBL/GenBank/DDBJ whole genome shotgun (WGS) entry which is preliminary data.</text>
</comment>
<feature type="transmembrane region" description="Helical" evidence="5">
    <location>
        <begin position="219"/>
        <end position="245"/>
    </location>
</feature>
<evidence type="ECO:0000313" key="8">
    <source>
        <dbReference type="Proteomes" id="UP001372834"/>
    </source>
</evidence>
<evidence type="ECO:0000313" key="7">
    <source>
        <dbReference type="EMBL" id="KAK6643560.1"/>
    </source>
</evidence>
<dbReference type="Pfam" id="PF04116">
    <property type="entry name" value="FA_hydroxylase"/>
    <property type="match status" value="1"/>
</dbReference>
<feature type="transmembrane region" description="Helical" evidence="5">
    <location>
        <begin position="117"/>
        <end position="137"/>
    </location>
</feature>
<keyword evidence="2 5" id="KW-0812">Transmembrane</keyword>
<evidence type="ECO:0000256" key="4">
    <source>
        <dbReference type="ARBA" id="ARBA00023136"/>
    </source>
</evidence>
<sequence>MSTVLIAFTSIATASVLMTSLLVSPSFRDDTILQMKRIYIAAGEFRQNRWNQFLDIVGDDPDKLWSLGSWIVLMITYWVVGGIYTFFDLTNKPEVLRQYKVQPGTNEPITYKNLFKILGLVLFNQIVVTVPLSMYLGKAMIWRGTPGLRELPPFYEMILHVVLCVLIEEVAFYYSHRLLHHRRIYKYIHKRHHEWTAPISIVALYSNPIEHIFSNVLPVFLGIFILKSHLATAWLWFSLAIAFTLSEHSGYHLPFFPSSEAHDFHHKTSVVQASHSDFSLYKKLTKIKFNNCYGVLGVLDWFHGTDLEFRKTMGFPRHRILLGLDCARKVYPDIADQTKRLAKKKN</sequence>
<protein>
    <recommendedName>
        <fullName evidence="6">Fatty acid hydroxylase domain-containing protein</fullName>
    </recommendedName>
</protein>
<feature type="domain" description="Fatty acid hydroxylase" evidence="6">
    <location>
        <begin position="161"/>
        <end position="284"/>
    </location>
</feature>
<dbReference type="InterPro" id="IPR006694">
    <property type="entry name" value="Fatty_acid_hydroxylase"/>
</dbReference>
<feature type="transmembrane region" description="Helical" evidence="5">
    <location>
        <begin position="67"/>
        <end position="87"/>
    </location>
</feature>
<dbReference type="GO" id="GO:0016020">
    <property type="term" value="C:membrane"/>
    <property type="evidence" value="ECO:0007669"/>
    <property type="project" value="UniProtKB-SubCell"/>
</dbReference>